<evidence type="ECO:0000313" key="2">
    <source>
        <dbReference type="EMBL" id="RPF19884.1"/>
    </source>
</evidence>
<organism evidence="2 3">
    <name type="scientific">Myceligenerans xiligouense</name>
    <dbReference type="NCBI Taxonomy" id="253184"/>
    <lineage>
        <taxon>Bacteria</taxon>
        <taxon>Bacillati</taxon>
        <taxon>Actinomycetota</taxon>
        <taxon>Actinomycetes</taxon>
        <taxon>Micrococcales</taxon>
        <taxon>Promicromonosporaceae</taxon>
        <taxon>Myceligenerans</taxon>
    </lineage>
</organism>
<dbReference type="Proteomes" id="UP000280501">
    <property type="component" value="Unassembled WGS sequence"/>
</dbReference>
<feature type="region of interest" description="Disordered" evidence="1">
    <location>
        <begin position="306"/>
        <end position="328"/>
    </location>
</feature>
<comment type="caution">
    <text evidence="2">The sequence shown here is derived from an EMBL/GenBank/DDBJ whole genome shotgun (WGS) entry which is preliminary data.</text>
</comment>
<dbReference type="EMBL" id="RKQZ01000001">
    <property type="protein sequence ID" value="RPF19884.1"/>
    <property type="molecule type" value="Genomic_DNA"/>
</dbReference>
<sequence length="328" mass="34474">MSDIEKFARTVRKVAAVGASTRSWSTKRSAVEELYARMEQYNRVLGRHREVFAVAEQITKLLEPHACAAERHLSAVVAATKPLTDHVFHHMQQFNRMIECQWGGAAVTRAFSGVPERPARVVERQSSASTAVRALTDQRPTSKADLLGSPRVAARPTGSVVRSTRIAPVTGATKPHSVVGGSGGGRGAGGGRGPGGPADHGGQDGAEGGALSRQDIWSRRAELRREIYAVITILLMLFELVWSVRSASAAPGVATIDDVIEATGGNATVAGDTVTDVTINNETNVTNVYIADPPTCQGLSTLLPATPGQVEELPSPGPTTAPDDASGS</sequence>
<evidence type="ECO:0000313" key="3">
    <source>
        <dbReference type="Proteomes" id="UP000280501"/>
    </source>
</evidence>
<reference evidence="2 3" key="1">
    <citation type="submission" date="2018-11" db="EMBL/GenBank/DDBJ databases">
        <title>Sequencing the genomes of 1000 actinobacteria strains.</title>
        <authorList>
            <person name="Klenk H.-P."/>
        </authorList>
    </citation>
    <scope>NUCLEOTIDE SEQUENCE [LARGE SCALE GENOMIC DNA]</scope>
    <source>
        <strain evidence="2 3">DSM 15700</strain>
    </source>
</reference>
<feature type="compositionally biased region" description="Gly residues" evidence="1">
    <location>
        <begin position="180"/>
        <end position="208"/>
    </location>
</feature>
<feature type="region of interest" description="Disordered" evidence="1">
    <location>
        <begin position="170"/>
        <end position="210"/>
    </location>
</feature>
<accession>A0A3N4YKP4</accession>
<name>A0A3N4YKP4_9MICO</name>
<dbReference type="AlphaFoldDB" id="A0A3N4YKP4"/>
<feature type="region of interest" description="Disordered" evidence="1">
    <location>
        <begin position="122"/>
        <end position="144"/>
    </location>
</feature>
<proteinExistence type="predicted"/>
<dbReference type="RefSeq" id="WP_211341472.1">
    <property type="nucleotide sequence ID" value="NZ_RKQZ01000001.1"/>
</dbReference>
<protein>
    <submittedName>
        <fullName evidence="2">Uncharacterized protein</fullName>
    </submittedName>
</protein>
<keyword evidence="3" id="KW-1185">Reference proteome</keyword>
<evidence type="ECO:0000256" key="1">
    <source>
        <dbReference type="SAM" id="MobiDB-lite"/>
    </source>
</evidence>
<gene>
    <name evidence="2" type="ORF">EDD34_0451</name>
</gene>